<proteinExistence type="predicted"/>
<accession>A0ABW8AIJ9</accession>
<keyword evidence="2" id="KW-1185">Reference proteome</keyword>
<name>A0ABW8AIJ9_9ACTN</name>
<evidence type="ECO:0000313" key="1">
    <source>
        <dbReference type="EMBL" id="MFI7585467.1"/>
    </source>
</evidence>
<protein>
    <submittedName>
        <fullName evidence="1">PRC-barrel domain-containing protein</fullName>
    </submittedName>
</protein>
<dbReference type="SUPFAM" id="SSF50346">
    <property type="entry name" value="PRC-barrel domain"/>
    <property type="match status" value="1"/>
</dbReference>
<dbReference type="InterPro" id="IPR011033">
    <property type="entry name" value="PRC_barrel-like_sf"/>
</dbReference>
<reference evidence="1 2" key="1">
    <citation type="submission" date="2024-10" db="EMBL/GenBank/DDBJ databases">
        <title>The Natural Products Discovery Center: Release of the First 8490 Sequenced Strains for Exploring Actinobacteria Biosynthetic Diversity.</title>
        <authorList>
            <person name="Kalkreuter E."/>
            <person name="Kautsar S.A."/>
            <person name="Yang D."/>
            <person name="Bader C.D."/>
            <person name="Teijaro C.N."/>
            <person name="Fluegel L."/>
            <person name="Davis C.M."/>
            <person name="Simpson J.R."/>
            <person name="Lauterbach L."/>
            <person name="Steele A.D."/>
            <person name="Gui C."/>
            <person name="Meng S."/>
            <person name="Li G."/>
            <person name="Viehrig K."/>
            <person name="Ye F."/>
            <person name="Su P."/>
            <person name="Kiefer A.F."/>
            <person name="Nichols A."/>
            <person name="Cepeda A.J."/>
            <person name="Yan W."/>
            <person name="Fan B."/>
            <person name="Jiang Y."/>
            <person name="Adhikari A."/>
            <person name="Zheng C.-J."/>
            <person name="Schuster L."/>
            <person name="Cowan T.M."/>
            <person name="Smanski M.J."/>
            <person name="Chevrette M.G."/>
            <person name="De Carvalho L.P.S."/>
            <person name="Shen B."/>
        </authorList>
    </citation>
    <scope>NUCLEOTIDE SEQUENCE [LARGE SCALE GENOMIC DNA]</scope>
    <source>
        <strain evidence="1 2">NPDC049639</strain>
    </source>
</reference>
<gene>
    <name evidence="1" type="ORF">ACIB24_00155</name>
</gene>
<organism evidence="1 2">
    <name type="scientific">Spongisporangium articulatum</name>
    <dbReference type="NCBI Taxonomy" id="3362603"/>
    <lineage>
        <taxon>Bacteria</taxon>
        <taxon>Bacillati</taxon>
        <taxon>Actinomycetota</taxon>
        <taxon>Actinomycetes</taxon>
        <taxon>Kineosporiales</taxon>
        <taxon>Kineosporiaceae</taxon>
        <taxon>Spongisporangium</taxon>
    </lineage>
</organism>
<sequence>MHASDLLGRPVLDADGRDLGPLRDLRVDPHLQDGRLPVRWLVVGGHDLAHRFGFVDGRTRGPAVLLRLLRGGRRDTALAVAATDVASWGPDVVRLRGAAADVTRNVADVSGEW</sequence>
<dbReference type="EMBL" id="JBITLV010000001">
    <property type="protein sequence ID" value="MFI7585467.1"/>
    <property type="molecule type" value="Genomic_DNA"/>
</dbReference>
<evidence type="ECO:0000313" key="2">
    <source>
        <dbReference type="Proteomes" id="UP001612915"/>
    </source>
</evidence>
<comment type="caution">
    <text evidence="1">The sequence shown here is derived from an EMBL/GenBank/DDBJ whole genome shotgun (WGS) entry which is preliminary data.</text>
</comment>
<dbReference type="Proteomes" id="UP001612915">
    <property type="component" value="Unassembled WGS sequence"/>
</dbReference>
<dbReference type="RefSeq" id="WP_398273385.1">
    <property type="nucleotide sequence ID" value="NZ_JBITLV010000001.1"/>
</dbReference>